<evidence type="ECO:0000313" key="4">
    <source>
        <dbReference type="Proteomes" id="UP000009230"/>
    </source>
</evidence>
<dbReference type="EMBL" id="CP002771">
    <property type="protein sequence ID" value="AEF55210.1"/>
    <property type="molecule type" value="Genomic_DNA"/>
</dbReference>
<dbReference type="GO" id="GO:0006814">
    <property type="term" value="P:sodium ion transport"/>
    <property type="evidence" value="ECO:0007669"/>
    <property type="project" value="InterPro"/>
</dbReference>
<dbReference type="SUPFAM" id="SSF103473">
    <property type="entry name" value="MFS general substrate transporter"/>
    <property type="match status" value="1"/>
</dbReference>
<feature type="transmembrane region" description="Helical" evidence="2">
    <location>
        <begin position="227"/>
        <end position="254"/>
    </location>
</feature>
<organism evidence="3 4">
    <name type="scientific">Marinomonas posidonica (strain CECT 7376 / NCIMB 14433 / IVIA-Po-181)</name>
    <dbReference type="NCBI Taxonomy" id="491952"/>
    <lineage>
        <taxon>Bacteria</taxon>
        <taxon>Pseudomonadati</taxon>
        <taxon>Pseudomonadota</taxon>
        <taxon>Gammaproteobacteria</taxon>
        <taxon>Oceanospirillales</taxon>
        <taxon>Oceanospirillaceae</taxon>
        <taxon>Marinomonas</taxon>
    </lineage>
</organism>
<dbReference type="OrthoDB" id="181905at2"/>
<dbReference type="Pfam" id="PF13347">
    <property type="entry name" value="MFS_2"/>
    <property type="match status" value="1"/>
</dbReference>
<dbReference type="GO" id="GO:0015293">
    <property type="term" value="F:symporter activity"/>
    <property type="evidence" value="ECO:0007669"/>
    <property type="project" value="InterPro"/>
</dbReference>
<dbReference type="HOGENOM" id="CLU_027408_0_2_6"/>
<protein>
    <submittedName>
        <fullName evidence="3">Sugar (Glycoside-Pentoside-Hexuronide) transporter</fullName>
    </submittedName>
</protein>
<feature type="transmembrane region" description="Helical" evidence="2">
    <location>
        <begin position="400"/>
        <end position="424"/>
    </location>
</feature>
<dbReference type="KEGG" id="mpc:Mar181_2172"/>
<dbReference type="GO" id="GO:0008643">
    <property type="term" value="P:carbohydrate transport"/>
    <property type="evidence" value="ECO:0007669"/>
    <property type="project" value="InterPro"/>
</dbReference>
<dbReference type="STRING" id="491952.Mar181_2172"/>
<proteinExistence type="inferred from homology"/>
<sequence>MKQLSFFDKVSYGFGDLASNVVFTAVGTYLMFFYTDVFGISAAVVGTLFFVTRMWDAVSDPIMGMIGDRTRSRFGKFRPYLLYVPIPLAIVAILTFTTPDLSESNKVIWAFATYILLMTLYTAINIPYSSLPATMSDSPVERGQMASFRMVLAFSGALLVNAGTLPLVTFFGGEDQQQGFQYTMMLLSAIMVVMFWLCFARVKERVPMVKQSSSVKQDFAVVVKNRAWWITILMGVPMFTFGLMPFAVGMYYFTYNVGDVSAAGTFFTCATLGMIVGAIIMSQLVKRFAKRSLIMAAALSSMCFIGSLYWVDPANLTMIYVIIFFNQLTKGVAASCLWGVVADTADYVEWKSGRRVVGLSTSSATFSHKFGMGLSGAIVGAGLSYAGYQAGVEQTDAAKNMITIFMSLLPAFGAACIVVIAFFYPINAEVEVTMQEGLRKARKANADGHKG</sequence>
<dbReference type="eggNOG" id="COG2211">
    <property type="taxonomic scope" value="Bacteria"/>
</dbReference>
<dbReference type="CDD" id="cd17332">
    <property type="entry name" value="MFS_MelB_like"/>
    <property type="match status" value="1"/>
</dbReference>
<dbReference type="PANTHER" id="PTHR11328:SF24">
    <property type="entry name" value="MAJOR FACILITATOR SUPERFAMILY (MFS) PROFILE DOMAIN-CONTAINING PROTEIN"/>
    <property type="match status" value="1"/>
</dbReference>
<keyword evidence="2" id="KW-0812">Transmembrane</keyword>
<dbReference type="Proteomes" id="UP000009230">
    <property type="component" value="Chromosome"/>
</dbReference>
<dbReference type="InterPro" id="IPR039672">
    <property type="entry name" value="MFS_2"/>
</dbReference>
<evidence type="ECO:0000256" key="2">
    <source>
        <dbReference type="SAM" id="Phobius"/>
    </source>
</evidence>
<name>F6CU91_MARPP</name>
<dbReference type="NCBIfam" id="TIGR00792">
    <property type="entry name" value="gph"/>
    <property type="match status" value="1"/>
</dbReference>
<keyword evidence="2" id="KW-0472">Membrane</keyword>
<gene>
    <name evidence="3" type="ordered locus">Mar181_2172</name>
</gene>
<dbReference type="GO" id="GO:0005886">
    <property type="term" value="C:plasma membrane"/>
    <property type="evidence" value="ECO:0007669"/>
    <property type="project" value="TreeGrafter"/>
</dbReference>
<dbReference type="AlphaFoldDB" id="F6CU91"/>
<dbReference type="RefSeq" id="WP_013796685.1">
    <property type="nucleotide sequence ID" value="NC_015559.1"/>
</dbReference>
<accession>F6CU91</accession>
<dbReference type="InterPro" id="IPR036259">
    <property type="entry name" value="MFS_trans_sf"/>
</dbReference>
<feature type="transmembrane region" description="Helical" evidence="2">
    <location>
        <begin position="77"/>
        <end position="96"/>
    </location>
</feature>
<dbReference type="Gene3D" id="1.20.1250.20">
    <property type="entry name" value="MFS general substrate transporter like domains"/>
    <property type="match status" value="2"/>
</dbReference>
<feature type="transmembrane region" description="Helical" evidence="2">
    <location>
        <begin position="38"/>
        <end position="56"/>
    </location>
</feature>
<keyword evidence="2" id="KW-1133">Transmembrane helix</keyword>
<feature type="transmembrane region" description="Helical" evidence="2">
    <location>
        <begin position="108"/>
        <end position="129"/>
    </location>
</feature>
<evidence type="ECO:0000256" key="1">
    <source>
        <dbReference type="ARBA" id="ARBA00009617"/>
    </source>
</evidence>
<comment type="similarity">
    <text evidence="1">Belongs to the sodium:galactoside symporter (TC 2.A.2) family.</text>
</comment>
<evidence type="ECO:0000313" key="3">
    <source>
        <dbReference type="EMBL" id="AEF55210.1"/>
    </source>
</evidence>
<dbReference type="InterPro" id="IPR001927">
    <property type="entry name" value="Na/Gal_symport"/>
</dbReference>
<feature type="transmembrane region" description="Helical" evidence="2">
    <location>
        <begin position="370"/>
        <end position="388"/>
    </location>
</feature>
<feature type="transmembrane region" description="Helical" evidence="2">
    <location>
        <begin position="293"/>
        <end position="311"/>
    </location>
</feature>
<keyword evidence="4" id="KW-1185">Reference proteome</keyword>
<reference evidence="3 4" key="1">
    <citation type="journal article" date="2012" name="Stand. Genomic Sci.">
        <title>Complete genome sequence of Marinomonas posidonica type strain (IVIA-Po-181(T)).</title>
        <authorList>
            <person name="Lucas-Elio P."/>
            <person name="Goodwin L."/>
            <person name="Woyke T."/>
            <person name="Pitluck S."/>
            <person name="Nolan M."/>
            <person name="Kyrpides N.C."/>
            <person name="Detter J.C."/>
            <person name="Copeland A."/>
            <person name="Lu M."/>
            <person name="Bruce D."/>
            <person name="Detter C."/>
            <person name="Tapia R."/>
            <person name="Han S."/>
            <person name="Land M.L."/>
            <person name="Ivanova N."/>
            <person name="Mikhailova N."/>
            <person name="Johnston A.W."/>
            <person name="Sanchez-Amat A."/>
        </authorList>
    </citation>
    <scope>NUCLEOTIDE SEQUENCE [LARGE SCALE GENOMIC DNA]</scope>
    <source>
        <strain evidence="4">CECT 7376 / NCIMB 14433 / IVIA-Po-181</strain>
    </source>
</reference>
<dbReference type="PANTHER" id="PTHR11328">
    <property type="entry name" value="MAJOR FACILITATOR SUPERFAMILY DOMAIN-CONTAINING PROTEIN"/>
    <property type="match status" value="1"/>
</dbReference>
<feature type="transmembrane region" description="Helical" evidence="2">
    <location>
        <begin position="179"/>
        <end position="200"/>
    </location>
</feature>
<feature type="transmembrane region" description="Helical" evidence="2">
    <location>
        <begin position="150"/>
        <end position="173"/>
    </location>
</feature>
<feature type="transmembrane region" description="Helical" evidence="2">
    <location>
        <begin position="260"/>
        <end position="281"/>
    </location>
</feature>